<dbReference type="EMBL" id="JBFRCH010000004">
    <property type="protein sequence ID" value="MEX3932089.1"/>
    <property type="molecule type" value="Genomic_DNA"/>
</dbReference>
<protein>
    <submittedName>
        <fullName evidence="1">Uncharacterized protein</fullName>
    </submittedName>
</protein>
<name>A0ACC6TXK9_9BURK</name>
<keyword evidence="2" id="KW-1185">Reference proteome</keyword>
<comment type="caution">
    <text evidence="1">The sequence shown here is derived from an EMBL/GenBank/DDBJ whole genome shotgun (WGS) entry which is preliminary data.</text>
</comment>
<sequence length="393" mass="42676">MEVIMGSAPFYILLSRAFDTVSAKFLSSVRHCTTRRPFFDTSSKKFVSAALIGLTATVIGSPTALAAECDAALVRSIFSSGSTIHTDFRLAQMVSKEQYNDIKHNFSGIVEIYGVPIGEKYADYTKNFEKMLQITNTSLSEDLARNIAWIGLDPDAKDAYSECIRSGNSVKEGLHLIAQDATQTEVTVLVRWVPSPETTSNQTNLIWNLKSNMLNSDLPTLIHVIGDQRVVVKRPTAQFTVKVRNGTRDATIVLTPYVPPPKPPAAQPAFIEQLKTEPIAANCGAIGGNNCSGAPTVDKCVTVDSLSNVFEIATANIVDKIKQGSADAWITSKEPQRICARADASVGPGGTSSGVSGKISVMQRIWQSDPDGDLFRYIRRGGTQPPQMMMLVR</sequence>
<gene>
    <name evidence="1" type="ORF">AB4Y32_09810</name>
</gene>
<evidence type="ECO:0000313" key="1">
    <source>
        <dbReference type="EMBL" id="MEX3932089.1"/>
    </source>
</evidence>
<organism evidence="1 2">
    <name type="scientific">Paraburkholderia phymatum</name>
    <dbReference type="NCBI Taxonomy" id="148447"/>
    <lineage>
        <taxon>Bacteria</taxon>
        <taxon>Pseudomonadati</taxon>
        <taxon>Pseudomonadota</taxon>
        <taxon>Betaproteobacteria</taxon>
        <taxon>Burkholderiales</taxon>
        <taxon>Burkholderiaceae</taxon>
        <taxon>Paraburkholderia</taxon>
    </lineage>
</organism>
<dbReference type="Proteomes" id="UP001558850">
    <property type="component" value="Unassembled WGS sequence"/>
</dbReference>
<proteinExistence type="predicted"/>
<reference evidence="1" key="1">
    <citation type="submission" date="2024-07" db="EMBL/GenBank/DDBJ databases">
        <title>A survey of Mimosa microsymbionts across Brazilian biomes reveals a high diversity of Paraburkholderia nodulating endemic species, but also that Cupriavidus is common as a symbiont of widespread species.</title>
        <authorList>
            <person name="Rouws L."/>
            <person name="Barauna A."/>
            <person name="Beukes C."/>
            <person name="Rouws J.R.C."/>
            <person name="De Faria S.M."/>
            <person name="Gross E."/>
            <person name="Bueno Dos Reis Junior F."/>
            <person name="Simon M.F."/>
            <person name="Maluk M."/>
            <person name="Odee D.W."/>
            <person name="Kenicer G."/>
            <person name="Young J.P.W."/>
            <person name="Reis V.M."/>
            <person name="Zilli J."/>
            <person name="James E.K."/>
        </authorList>
    </citation>
    <scope>NUCLEOTIDE SEQUENCE</scope>
    <source>
        <strain evidence="1">EG181B</strain>
    </source>
</reference>
<accession>A0ACC6TXK9</accession>
<evidence type="ECO:0000313" key="2">
    <source>
        <dbReference type="Proteomes" id="UP001558850"/>
    </source>
</evidence>